<keyword evidence="4 7" id="KW-1133">Transmembrane helix</keyword>
<evidence type="ECO:0000256" key="3">
    <source>
        <dbReference type="ARBA" id="ARBA00022692"/>
    </source>
</evidence>
<evidence type="ECO:0000256" key="1">
    <source>
        <dbReference type="ARBA" id="ARBA00004141"/>
    </source>
</evidence>
<dbReference type="PANTHER" id="PTHR48041:SF22">
    <property type="entry name" value="ABC TRANSPORTER G FAMILY MEMBER 9"/>
    <property type="match status" value="1"/>
</dbReference>
<evidence type="ECO:0000256" key="4">
    <source>
        <dbReference type="ARBA" id="ARBA00022989"/>
    </source>
</evidence>
<keyword evidence="10" id="KW-1185">Reference proteome</keyword>
<dbReference type="Gene3D" id="3.40.50.300">
    <property type="entry name" value="P-loop containing nucleotide triphosphate hydrolases"/>
    <property type="match status" value="1"/>
</dbReference>
<comment type="subcellular location">
    <subcellularLocation>
        <location evidence="1">Membrane</location>
        <topology evidence="1">Multi-pass membrane protein</topology>
    </subcellularLocation>
</comment>
<feature type="transmembrane region" description="Helical" evidence="7">
    <location>
        <begin position="224"/>
        <end position="246"/>
    </location>
</feature>
<gene>
    <name evidence="9" type="ORF">MUK42_08423</name>
</gene>
<evidence type="ECO:0000256" key="2">
    <source>
        <dbReference type="ARBA" id="ARBA00022448"/>
    </source>
</evidence>
<dbReference type="InterPro" id="IPR050352">
    <property type="entry name" value="ABCG_transporters"/>
</dbReference>
<dbReference type="GO" id="GO:0016887">
    <property type="term" value="F:ATP hydrolysis activity"/>
    <property type="evidence" value="ECO:0007669"/>
    <property type="project" value="InterPro"/>
</dbReference>
<dbReference type="GO" id="GO:0140359">
    <property type="term" value="F:ABC-type transporter activity"/>
    <property type="evidence" value="ECO:0007669"/>
    <property type="project" value="InterPro"/>
</dbReference>
<name>A0A9E7EE58_9LILI</name>
<evidence type="ECO:0000259" key="8">
    <source>
        <dbReference type="Pfam" id="PF01061"/>
    </source>
</evidence>
<dbReference type="SUPFAM" id="SSF52540">
    <property type="entry name" value="P-loop containing nucleoside triphosphate hydrolases"/>
    <property type="match status" value="1"/>
</dbReference>
<feature type="region of interest" description="Disordered" evidence="6">
    <location>
        <begin position="52"/>
        <end position="102"/>
    </location>
</feature>
<dbReference type="InterPro" id="IPR013525">
    <property type="entry name" value="ABC2_TM"/>
</dbReference>
<dbReference type="InterPro" id="IPR017871">
    <property type="entry name" value="ABC_transporter-like_CS"/>
</dbReference>
<keyword evidence="3 7" id="KW-0812">Transmembrane</keyword>
<dbReference type="GO" id="GO:0005524">
    <property type="term" value="F:ATP binding"/>
    <property type="evidence" value="ECO:0007669"/>
    <property type="project" value="InterPro"/>
</dbReference>
<dbReference type="GO" id="GO:0005886">
    <property type="term" value="C:plasma membrane"/>
    <property type="evidence" value="ECO:0007669"/>
    <property type="project" value="TreeGrafter"/>
</dbReference>
<dbReference type="OrthoDB" id="66620at2759"/>
<accession>A0A9E7EE58</accession>
<dbReference type="PROSITE" id="PS00211">
    <property type="entry name" value="ABC_TRANSPORTER_1"/>
    <property type="match status" value="1"/>
</dbReference>
<dbReference type="EMBL" id="CP097502">
    <property type="protein sequence ID" value="URD75700.1"/>
    <property type="molecule type" value="Genomic_DNA"/>
</dbReference>
<organism evidence="9 10">
    <name type="scientific">Musa troglodytarum</name>
    <name type="common">fe'i banana</name>
    <dbReference type="NCBI Taxonomy" id="320322"/>
    <lineage>
        <taxon>Eukaryota</taxon>
        <taxon>Viridiplantae</taxon>
        <taxon>Streptophyta</taxon>
        <taxon>Embryophyta</taxon>
        <taxon>Tracheophyta</taxon>
        <taxon>Spermatophyta</taxon>
        <taxon>Magnoliopsida</taxon>
        <taxon>Liliopsida</taxon>
        <taxon>Zingiberales</taxon>
        <taxon>Musaceae</taxon>
        <taxon>Musa</taxon>
    </lineage>
</organism>
<feature type="compositionally biased region" description="Low complexity" evidence="6">
    <location>
        <begin position="64"/>
        <end position="79"/>
    </location>
</feature>
<dbReference type="InterPro" id="IPR027417">
    <property type="entry name" value="P-loop_NTPase"/>
</dbReference>
<evidence type="ECO:0000256" key="7">
    <source>
        <dbReference type="SAM" id="Phobius"/>
    </source>
</evidence>
<dbReference type="PANTHER" id="PTHR48041">
    <property type="entry name" value="ABC TRANSPORTER G FAMILY MEMBER 28"/>
    <property type="match status" value="1"/>
</dbReference>
<feature type="compositionally biased region" description="Basic residues" evidence="6">
    <location>
        <begin position="80"/>
        <end position="91"/>
    </location>
</feature>
<dbReference type="Pfam" id="PF01061">
    <property type="entry name" value="ABC2_membrane"/>
    <property type="match status" value="1"/>
</dbReference>
<feature type="domain" description="ABC-2 type transporter transmembrane" evidence="8">
    <location>
        <begin position="222"/>
        <end position="289"/>
    </location>
</feature>
<dbReference type="AlphaFoldDB" id="A0A9E7EE58"/>
<evidence type="ECO:0000256" key="6">
    <source>
        <dbReference type="SAM" id="MobiDB-lite"/>
    </source>
</evidence>
<dbReference type="Proteomes" id="UP001055439">
    <property type="component" value="Chromosome 1"/>
</dbReference>
<evidence type="ECO:0000313" key="9">
    <source>
        <dbReference type="EMBL" id="URD75700.1"/>
    </source>
</evidence>
<reference evidence="9" key="1">
    <citation type="submission" date="2022-05" db="EMBL/GenBank/DDBJ databases">
        <title>The Musa troglodytarum L. genome provides insights into the mechanism of non-climacteric behaviour and enrichment of carotenoids.</title>
        <authorList>
            <person name="Wang J."/>
        </authorList>
    </citation>
    <scope>NUCLEOTIDE SEQUENCE</scope>
    <source>
        <tissue evidence="9">Leaf</tissue>
    </source>
</reference>
<keyword evidence="5 7" id="KW-0472">Membrane</keyword>
<protein>
    <submittedName>
        <fullName evidence="9">ABC transporter</fullName>
    </submittedName>
</protein>
<proteinExistence type="predicted"/>
<evidence type="ECO:0000313" key="10">
    <source>
        <dbReference type="Proteomes" id="UP001055439"/>
    </source>
</evidence>
<evidence type="ECO:0000256" key="5">
    <source>
        <dbReference type="ARBA" id="ARBA00023136"/>
    </source>
</evidence>
<keyword evidence="2" id="KW-0813">Transport</keyword>
<feature type="transmembrane region" description="Helical" evidence="7">
    <location>
        <begin position="282"/>
        <end position="301"/>
    </location>
</feature>
<sequence>MTASADDGIAARDEAELLDDDLHLLGLFLACPRHLYKRCCRALQANTVRGRDVRSTGTVHSLSRRPSSSPRSSASLGPSRSKKRPRKRRPSSRSSASPCRDNIIGSPFVRGVSGGERKRVCIGQEMLVNPSLLFLDKPTSSLDSTIAGRIVSTLADLTKGGRTVATTIHQPSSRLFYMFHKILLLSDGNLVCYDRGSEAMTYFASIDYSPAMPMNLPTSVKTSLMAGLLFFIAGFWAYYASFQAIFTFPQEHTMLSKERSSGVYRLSSYFIASTMVDLPMKLILPTAFSLGLAIVAFVTNIKSGSTLLTVLIEIFQLPSGFYVQNIPRPSFCGSGLESPNKQKEQPETVDAEHIGVTLNLLPYILSPPLDL</sequence>